<organism evidence="1 2">
    <name type="scientific">Cupriavidus oxalaticus</name>
    <dbReference type="NCBI Taxonomy" id="96344"/>
    <lineage>
        <taxon>Bacteria</taxon>
        <taxon>Pseudomonadati</taxon>
        <taxon>Pseudomonadota</taxon>
        <taxon>Betaproteobacteria</taxon>
        <taxon>Burkholderiales</taxon>
        <taxon>Burkholderiaceae</taxon>
        <taxon>Cupriavidus</taxon>
    </lineage>
</organism>
<dbReference type="EMBL" id="CP038639">
    <property type="protein sequence ID" value="QBY56383.1"/>
    <property type="molecule type" value="Genomic_DNA"/>
</dbReference>
<dbReference type="InterPro" id="IPR022280">
    <property type="entry name" value="PRTRC_protein-B"/>
</dbReference>
<dbReference type="InterPro" id="IPR032787">
    <property type="entry name" value="Prok-E2_D"/>
</dbReference>
<dbReference type="RefSeq" id="WP_135707560.1">
    <property type="nucleotide sequence ID" value="NZ_CP038639.1"/>
</dbReference>
<reference evidence="1 2" key="1">
    <citation type="submission" date="2019-03" db="EMBL/GenBank/DDBJ databases">
        <title>Efficiently degradation of phenoxyalkanoic acid herbicides by Cupriavidus oxalaticus strain X32.</title>
        <authorList>
            <person name="Sheng X."/>
        </authorList>
    </citation>
    <scope>NUCLEOTIDE SEQUENCE [LARGE SCALE GENOMIC DNA]</scope>
    <source>
        <strain evidence="1 2">X32</strain>
        <plasmid evidence="1 2">unnamed4</plasmid>
    </source>
</reference>
<dbReference type="Proteomes" id="UP000295294">
    <property type="component" value="Plasmid unnamed4"/>
</dbReference>
<geneLocation type="plasmid" evidence="1">
    <name>unnamed4</name>
</geneLocation>
<proteinExistence type="predicted"/>
<accession>A0A4P7LRT7</accession>
<dbReference type="AlphaFoldDB" id="A0A4P7LRT7"/>
<dbReference type="NCBIfam" id="TIGR03737">
    <property type="entry name" value="PRTRC_B"/>
    <property type="match status" value="1"/>
</dbReference>
<dbReference type="OrthoDB" id="8556159at2"/>
<dbReference type="KEGG" id="cox:E0W60_35850"/>
<name>A0A4P7LRT7_9BURK</name>
<evidence type="ECO:0000313" key="1">
    <source>
        <dbReference type="EMBL" id="QBY56383.1"/>
    </source>
</evidence>
<sequence>MAEILAATRSHDVALQGAILLYGQGPGQFSYATAHRIEPDGSGRPVIGAGTPLNRMALIHAVREVAEASLPKGEFLTPNVLSISPSAVTWWFPAAQRRVFFDCKEFGKRSAVVPHPALVFQASQSGFRVFALRGDERPVPLSDLCEPPYFNTWDHGKICIGSAHVPKQIDVASIAGWEAGFFNSAFTHPNHGGKRVTYERGAYAFWKDMLDGQFPDYPKQVLVPIKLKLADLIAGKLDKAS</sequence>
<keyword evidence="1" id="KW-0614">Plasmid</keyword>
<gene>
    <name evidence="1" type="ORF">E0W60_35850</name>
</gene>
<dbReference type="Pfam" id="PF14460">
    <property type="entry name" value="Prok-E2_D"/>
    <property type="match status" value="1"/>
</dbReference>
<evidence type="ECO:0000313" key="2">
    <source>
        <dbReference type="Proteomes" id="UP000295294"/>
    </source>
</evidence>
<protein>
    <submittedName>
        <fullName evidence="1">PRTRC system protein B</fullName>
    </submittedName>
</protein>